<feature type="transmembrane region" description="Helical" evidence="8">
    <location>
        <begin position="41"/>
        <end position="58"/>
    </location>
</feature>
<comment type="similarity">
    <text evidence="2">Belongs to the EamA transporter family.</text>
</comment>
<sequence length="306" mass="34077">MNPPIGLSGSGVALSVLASLLFAVLSGYTTLLSPLSGEAVFAWRIIWTLPGAFLLLVLRRQWPAFCQLLQRLRSEPRLLLAMPLLAGLFGVQQWLFMWAPINGEAMSVAMGYFLLPLTMVLFGRWLYGEHLYRMQWLAVGFALLGVLHELWLTRAIAWPTLLVALGYPPYFVLRRWARLEALTGFALEMAFLFPVAILMLCYLGPASYGVLDEARFWLLLPGLGLISTAALLCYLASSRLLPLGMMGLLGYVEPVLLFLLAITLLGEPLSANRLLTYGPIWLAVALTGLNISIRQFGLRLPWRGRR</sequence>
<dbReference type="SUPFAM" id="SSF103481">
    <property type="entry name" value="Multidrug resistance efflux transporter EmrE"/>
    <property type="match status" value="1"/>
</dbReference>
<feature type="transmembrane region" description="Helical" evidence="8">
    <location>
        <begin position="105"/>
        <end position="127"/>
    </location>
</feature>
<dbReference type="RefSeq" id="WP_160796277.1">
    <property type="nucleotide sequence ID" value="NZ_WSSB01000006.1"/>
</dbReference>
<dbReference type="AlphaFoldDB" id="A0A845BKU1"/>
<feature type="transmembrane region" description="Helical" evidence="8">
    <location>
        <begin position="156"/>
        <end position="173"/>
    </location>
</feature>
<keyword evidence="4" id="KW-1003">Cell membrane</keyword>
<reference evidence="9 10" key="1">
    <citation type="submission" date="2019-12" db="EMBL/GenBank/DDBJ databases">
        <title>Neisseriaceae gen. nov. sp. Genome sequencing and assembly.</title>
        <authorList>
            <person name="Liu Z."/>
            <person name="Li A."/>
        </authorList>
    </citation>
    <scope>NUCLEOTIDE SEQUENCE [LARGE SCALE GENOMIC DNA]</scope>
    <source>
        <strain evidence="9 10">B2N2-7</strain>
    </source>
</reference>
<keyword evidence="7 8" id="KW-0472">Membrane</keyword>
<evidence type="ECO:0000313" key="10">
    <source>
        <dbReference type="Proteomes" id="UP000467214"/>
    </source>
</evidence>
<protein>
    <submittedName>
        <fullName evidence="9">EamA family transporter RarD</fullName>
    </submittedName>
</protein>
<evidence type="ECO:0000313" key="9">
    <source>
        <dbReference type="EMBL" id="MXR36955.1"/>
    </source>
</evidence>
<evidence type="ECO:0000256" key="5">
    <source>
        <dbReference type="ARBA" id="ARBA00022692"/>
    </source>
</evidence>
<dbReference type="InterPro" id="IPR004626">
    <property type="entry name" value="RarD"/>
</dbReference>
<feature type="transmembrane region" description="Helical" evidence="8">
    <location>
        <begin position="217"/>
        <end position="236"/>
    </location>
</feature>
<dbReference type="InterPro" id="IPR037185">
    <property type="entry name" value="EmrE-like"/>
</dbReference>
<evidence type="ECO:0000256" key="6">
    <source>
        <dbReference type="ARBA" id="ARBA00022989"/>
    </source>
</evidence>
<evidence type="ECO:0000256" key="7">
    <source>
        <dbReference type="ARBA" id="ARBA00023136"/>
    </source>
</evidence>
<dbReference type="EMBL" id="WSSB01000006">
    <property type="protein sequence ID" value="MXR36955.1"/>
    <property type="molecule type" value="Genomic_DNA"/>
</dbReference>
<evidence type="ECO:0000256" key="3">
    <source>
        <dbReference type="ARBA" id="ARBA00022448"/>
    </source>
</evidence>
<organism evidence="9 10">
    <name type="scientific">Craterilacuibacter sinensis</name>
    <dbReference type="NCBI Taxonomy" id="2686017"/>
    <lineage>
        <taxon>Bacteria</taxon>
        <taxon>Pseudomonadati</taxon>
        <taxon>Pseudomonadota</taxon>
        <taxon>Betaproteobacteria</taxon>
        <taxon>Neisseriales</taxon>
        <taxon>Neisseriaceae</taxon>
        <taxon>Craterilacuibacter</taxon>
    </lineage>
</organism>
<dbReference type="Proteomes" id="UP000467214">
    <property type="component" value="Unassembled WGS sequence"/>
</dbReference>
<feature type="transmembrane region" description="Helical" evidence="8">
    <location>
        <begin position="12"/>
        <end position="35"/>
    </location>
</feature>
<feature type="transmembrane region" description="Helical" evidence="8">
    <location>
        <begin position="185"/>
        <end position="205"/>
    </location>
</feature>
<evidence type="ECO:0000256" key="8">
    <source>
        <dbReference type="SAM" id="Phobius"/>
    </source>
</evidence>
<name>A0A845BKU1_9NEIS</name>
<accession>A0A845BKU1</accession>
<feature type="transmembrane region" description="Helical" evidence="8">
    <location>
        <begin position="134"/>
        <end position="150"/>
    </location>
</feature>
<keyword evidence="10" id="KW-1185">Reference proteome</keyword>
<keyword evidence="5 8" id="KW-0812">Transmembrane</keyword>
<feature type="transmembrane region" description="Helical" evidence="8">
    <location>
        <begin position="278"/>
        <end position="297"/>
    </location>
</feature>
<dbReference type="GO" id="GO:0005886">
    <property type="term" value="C:plasma membrane"/>
    <property type="evidence" value="ECO:0007669"/>
    <property type="project" value="UniProtKB-SubCell"/>
</dbReference>
<evidence type="ECO:0000256" key="1">
    <source>
        <dbReference type="ARBA" id="ARBA00004651"/>
    </source>
</evidence>
<comment type="caution">
    <text evidence="9">The sequence shown here is derived from an EMBL/GenBank/DDBJ whole genome shotgun (WGS) entry which is preliminary data.</text>
</comment>
<evidence type="ECO:0000256" key="2">
    <source>
        <dbReference type="ARBA" id="ARBA00007362"/>
    </source>
</evidence>
<keyword evidence="6 8" id="KW-1133">Transmembrane helix</keyword>
<feature type="transmembrane region" description="Helical" evidence="8">
    <location>
        <begin position="248"/>
        <end position="266"/>
    </location>
</feature>
<comment type="subcellular location">
    <subcellularLocation>
        <location evidence="1">Cell membrane</location>
        <topology evidence="1">Multi-pass membrane protein</topology>
    </subcellularLocation>
</comment>
<feature type="transmembrane region" description="Helical" evidence="8">
    <location>
        <begin position="78"/>
        <end position="99"/>
    </location>
</feature>
<dbReference type="NCBIfam" id="TIGR00688">
    <property type="entry name" value="rarD"/>
    <property type="match status" value="1"/>
</dbReference>
<keyword evidence="3" id="KW-0813">Transport</keyword>
<gene>
    <name evidence="9" type="primary">rarD</name>
    <name evidence="9" type="ORF">GQF02_08215</name>
</gene>
<evidence type="ECO:0000256" key="4">
    <source>
        <dbReference type="ARBA" id="ARBA00022475"/>
    </source>
</evidence>
<proteinExistence type="inferred from homology"/>